<reference evidence="1" key="1">
    <citation type="journal article" date="2017" name="Nature">
        <title>The sunflower genome provides insights into oil metabolism, flowering and Asterid evolution.</title>
        <authorList>
            <person name="Badouin H."/>
            <person name="Gouzy J."/>
            <person name="Grassa C.J."/>
            <person name="Murat F."/>
            <person name="Staton S.E."/>
            <person name="Cottret L."/>
            <person name="Lelandais-Briere C."/>
            <person name="Owens G.L."/>
            <person name="Carrere S."/>
            <person name="Mayjonade B."/>
            <person name="Legrand L."/>
            <person name="Gill N."/>
            <person name="Kane N.C."/>
            <person name="Bowers J.E."/>
            <person name="Hubner S."/>
            <person name="Bellec A."/>
            <person name="Berard A."/>
            <person name="Berges H."/>
            <person name="Blanchet N."/>
            <person name="Boniface M.C."/>
            <person name="Brunel D."/>
            <person name="Catrice O."/>
            <person name="Chaidir N."/>
            <person name="Claudel C."/>
            <person name="Donnadieu C."/>
            <person name="Faraut T."/>
            <person name="Fievet G."/>
            <person name="Helmstetter N."/>
            <person name="King M."/>
            <person name="Knapp S.J."/>
            <person name="Lai Z."/>
            <person name="Le Paslier M.C."/>
            <person name="Lippi Y."/>
            <person name="Lorenzon L."/>
            <person name="Mandel J.R."/>
            <person name="Marage G."/>
            <person name="Marchand G."/>
            <person name="Marquand E."/>
            <person name="Bret-Mestries E."/>
            <person name="Morien E."/>
            <person name="Nambeesan S."/>
            <person name="Nguyen T."/>
            <person name="Pegot-Espagnet P."/>
            <person name="Pouilly N."/>
            <person name="Raftis F."/>
            <person name="Sallet E."/>
            <person name="Schiex T."/>
            <person name="Thomas J."/>
            <person name="Vandecasteele C."/>
            <person name="Vares D."/>
            <person name="Vear F."/>
            <person name="Vautrin S."/>
            <person name="Crespi M."/>
            <person name="Mangin B."/>
            <person name="Burke J.M."/>
            <person name="Salse J."/>
            <person name="Munos S."/>
            <person name="Vincourt P."/>
            <person name="Rieseberg L.H."/>
            <person name="Langlade N.B."/>
        </authorList>
    </citation>
    <scope>NUCLEOTIDE SEQUENCE</scope>
    <source>
        <tissue evidence="1">Leaves</tissue>
    </source>
</reference>
<accession>A0A9K3HEG7</accession>
<name>A0A9K3HEG7_HELAN</name>
<dbReference type="AlphaFoldDB" id="A0A9K3HEG7"/>
<dbReference type="EMBL" id="MNCJ02000327">
    <property type="protein sequence ID" value="KAF5776338.1"/>
    <property type="molecule type" value="Genomic_DNA"/>
</dbReference>
<reference evidence="1" key="2">
    <citation type="submission" date="2020-06" db="EMBL/GenBank/DDBJ databases">
        <title>Helianthus annuus Genome sequencing and assembly Release 2.</title>
        <authorList>
            <person name="Gouzy J."/>
            <person name="Langlade N."/>
            <person name="Munos S."/>
        </authorList>
    </citation>
    <scope>NUCLEOTIDE SEQUENCE</scope>
    <source>
        <tissue evidence="1">Leaves</tissue>
    </source>
</reference>
<proteinExistence type="predicted"/>
<dbReference type="Gramene" id="mRNA:HanXRQr2_Chr12g0523151">
    <property type="protein sequence ID" value="mRNA:HanXRQr2_Chr12g0523151"/>
    <property type="gene ID" value="HanXRQr2_Chr12g0523151"/>
</dbReference>
<dbReference type="Proteomes" id="UP000215914">
    <property type="component" value="Unassembled WGS sequence"/>
</dbReference>
<protein>
    <submittedName>
        <fullName evidence="1">Uncharacterized protein</fullName>
    </submittedName>
</protein>
<comment type="caution">
    <text evidence="1">The sequence shown here is derived from an EMBL/GenBank/DDBJ whole genome shotgun (WGS) entry which is preliminary data.</text>
</comment>
<organism evidence="1 2">
    <name type="scientific">Helianthus annuus</name>
    <name type="common">Common sunflower</name>
    <dbReference type="NCBI Taxonomy" id="4232"/>
    <lineage>
        <taxon>Eukaryota</taxon>
        <taxon>Viridiplantae</taxon>
        <taxon>Streptophyta</taxon>
        <taxon>Embryophyta</taxon>
        <taxon>Tracheophyta</taxon>
        <taxon>Spermatophyta</taxon>
        <taxon>Magnoliopsida</taxon>
        <taxon>eudicotyledons</taxon>
        <taxon>Gunneridae</taxon>
        <taxon>Pentapetalae</taxon>
        <taxon>asterids</taxon>
        <taxon>campanulids</taxon>
        <taxon>Asterales</taxon>
        <taxon>Asteraceae</taxon>
        <taxon>Asteroideae</taxon>
        <taxon>Heliantheae alliance</taxon>
        <taxon>Heliantheae</taxon>
        <taxon>Helianthus</taxon>
    </lineage>
</organism>
<gene>
    <name evidence="1" type="ORF">HanXRQr2_Chr12g0523151</name>
</gene>
<evidence type="ECO:0000313" key="1">
    <source>
        <dbReference type="EMBL" id="KAF5776338.1"/>
    </source>
</evidence>
<evidence type="ECO:0000313" key="2">
    <source>
        <dbReference type="Proteomes" id="UP000215914"/>
    </source>
</evidence>
<keyword evidence="2" id="KW-1185">Reference proteome</keyword>
<sequence length="41" mass="4712">MGQLSLYRLDPLANSILLRIQFRKYTKVIDEKTLEDCAVVG</sequence>